<dbReference type="STRING" id="1367852.SAMN05216516_102451"/>
<dbReference type="Gene3D" id="3.30.420.40">
    <property type="match status" value="2"/>
</dbReference>
<dbReference type="InterPro" id="IPR010236">
    <property type="entry name" value="ISC_FeS_clus_asmbl_HscA"/>
</dbReference>
<proteinExistence type="inferred from homology"/>
<dbReference type="NCBIfam" id="TIGR01991">
    <property type="entry name" value="HscA"/>
    <property type="match status" value="1"/>
</dbReference>
<keyword evidence="10" id="KW-1185">Reference proteome</keyword>
<evidence type="ECO:0000256" key="7">
    <source>
        <dbReference type="HAMAP-Rule" id="MF_00679"/>
    </source>
</evidence>
<dbReference type="Gene3D" id="1.20.1270.10">
    <property type="match status" value="1"/>
</dbReference>
<dbReference type="OrthoDB" id="9766019at2"/>
<dbReference type="GO" id="GO:0140662">
    <property type="term" value="F:ATP-dependent protein folding chaperone"/>
    <property type="evidence" value="ECO:0007669"/>
    <property type="project" value="InterPro"/>
</dbReference>
<dbReference type="Pfam" id="PF00012">
    <property type="entry name" value="HSP70"/>
    <property type="match status" value="1"/>
</dbReference>
<comment type="similarity">
    <text evidence="1 7 8">Belongs to the heat shock protein 70 family.</text>
</comment>
<dbReference type="CDD" id="cd10236">
    <property type="entry name" value="ASKHA_NBD_HSP70_HscA"/>
    <property type="match status" value="1"/>
</dbReference>
<organism evidence="9 10">
    <name type="scientific">Izhakiella capsodis</name>
    <dbReference type="NCBI Taxonomy" id="1367852"/>
    <lineage>
        <taxon>Bacteria</taxon>
        <taxon>Pseudomonadati</taxon>
        <taxon>Pseudomonadota</taxon>
        <taxon>Gammaproteobacteria</taxon>
        <taxon>Enterobacterales</taxon>
        <taxon>Erwiniaceae</taxon>
        <taxon>Izhakiella</taxon>
    </lineage>
</organism>
<evidence type="ECO:0000256" key="3">
    <source>
        <dbReference type="ARBA" id="ARBA00022741"/>
    </source>
</evidence>
<evidence type="ECO:0000256" key="2">
    <source>
        <dbReference type="ARBA" id="ARBA00018474"/>
    </source>
</evidence>
<dbReference type="Proteomes" id="UP000242222">
    <property type="component" value="Unassembled WGS sequence"/>
</dbReference>
<keyword evidence="5 7" id="KW-0143">Chaperone</keyword>
<keyword evidence="3 7" id="KW-0547">Nucleotide-binding</keyword>
<protein>
    <recommendedName>
        <fullName evidence="2 7">Chaperone protein HscA</fullName>
    </recommendedName>
    <alternativeName>
        <fullName evidence="7">Hsc66</fullName>
    </alternativeName>
</protein>
<dbReference type="FunFam" id="2.60.34.10:FF:000005">
    <property type="entry name" value="Chaperone protein HscA homolog"/>
    <property type="match status" value="1"/>
</dbReference>
<name>A0A1I4WF29_9GAMM</name>
<sequence length="616" mass="66076">MALLQISEPGMSAPPHQRRLAIGIDLGTTNSLVATMQSGQAETLPDASGRHLLPSVVHYQKDRLRIGWEARNQASLDPVNTISSVKRLMGRTLTDIRQRYPHLPYQLQSSENDLPLLVTAGGSVNPVSVSARILTVLAERARSSLGGDLDGVVITVPAYFDDAQRQGTKDAAQLAGLNVLRLLNEPTAAAIAYGLDSGKEGVIVVYDLGGGTFDISVLRLSRGVFEVLATGGDSALGGDDFDQLLADLLRDKTGLHDRQDHRLQRQLLDIAAAAKVALSDADCTLVKVGNWQGEITRSEFNALIDGLIKRTLLSCRRALKDADVSVDEVLEVVMVGGSTRVPQVREKVGAFFGRTPLTAIDPDRVVAIGAAIQADILVGNKPDSDMLLLDVIPLSLGLETMGGLVEKVVPRNTTIPTARAQEFTTFKDGQTAMSMHIVQGEREMVADCRSLARFTLRGIPAMPAGGAHIRVIFQVDADGLLNVTATEKTTGIAAAVQVKPSYGLTDGEIADMIGESMTYACDDMQARKLAEQKVEGLRILQSLDGALAEDGSLLTQVERDLIRQTQLELRAKLNGASAADIDAAVQQLDKVTQDFAARRMDESIRRALAGQSVDEV</sequence>
<dbReference type="InterPro" id="IPR029047">
    <property type="entry name" value="HSP70_peptide-bd_sf"/>
</dbReference>
<dbReference type="GO" id="GO:0016226">
    <property type="term" value="P:iron-sulfur cluster assembly"/>
    <property type="evidence" value="ECO:0007669"/>
    <property type="project" value="InterPro"/>
</dbReference>
<dbReference type="HAMAP" id="MF_00679">
    <property type="entry name" value="HscA"/>
    <property type="match status" value="1"/>
</dbReference>
<dbReference type="SUPFAM" id="SSF100934">
    <property type="entry name" value="Heat shock protein 70kD (HSP70), C-terminal subdomain"/>
    <property type="match status" value="1"/>
</dbReference>
<dbReference type="Gene3D" id="3.90.640.10">
    <property type="entry name" value="Actin, Chain A, domain 4"/>
    <property type="match status" value="1"/>
</dbReference>
<gene>
    <name evidence="7" type="primary">hscA</name>
    <name evidence="9" type="ORF">SAMN05216516_102451</name>
</gene>
<comment type="function">
    <text evidence="6 7">Chaperone involved in the maturation of iron-sulfur cluster-containing proteins. Has a low intrinsic ATPase activity which is markedly stimulated by HscB. Involved in the maturation of IscU.</text>
</comment>
<dbReference type="SUPFAM" id="SSF100920">
    <property type="entry name" value="Heat shock protein 70kD (HSP70), peptide-binding domain"/>
    <property type="match status" value="1"/>
</dbReference>
<dbReference type="PROSITE" id="PS00329">
    <property type="entry name" value="HSP70_2"/>
    <property type="match status" value="1"/>
</dbReference>
<dbReference type="FunFam" id="3.30.420.40:FF:000046">
    <property type="entry name" value="Chaperone protein HscA"/>
    <property type="match status" value="1"/>
</dbReference>
<dbReference type="Gene3D" id="2.60.34.10">
    <property type="entry name" value="Substrate Binding Domain Of DNAk, Chain A, domain 1"/>
    <property type="match status" value="1"/>
</dbReference>
<dbReference type="GO" id="GO:0016887">
    <property type="term" value="F:ATP hydrolysis activity"/>
    <property type="evidence" value="ECO:0007669"/>
    <property type="project" value="UniProtKB-UniRule"/>
</dbReference>
<dbReference type="InterPro" id="IPR029048">
    <property type="entry name" value="HSP70_C_sf"/>
</dbReference>
<dbReference type="InterPro" id="IPR042039">
    <property type="entry name" value="HscA_NBD"/>
</dbReference>
<dbReference type="AlphaFoldDB" id="A0A1I4WF29"/>
<dbReference type="InterPro" id="IPR043129">
    <property type="entry name" value="ATPase_NBD"/>
</dbReference>
<dbReference type="PROSITE" id="PS01036">
    <property type="entry name" value="HSP70_3"/>
    <property type="match status" value="1"/>
</dbReference>
<evidence type="ECO:0000313" key="9">
    <source>
        <dbReference type="EMBL" id="SFN11963.1"/>
    </source>
</evidence>
<dbReference type="InterPro" id="IPR013126">
    <property type="entry name" value="Hsp_70_fam"/>
</dbReference>
<reference evidence="10" key="1">
    <citation type="submission" date="2016-10" db="EMBL/GenBank/DDBJ databases">
        <authorList>
            <person name="Varghese N."/>
            <person name="Submissions S."/>
        </authorList>
    </citation>
    <scope>NUCLEOTIDE SEQUENCE [LARGE SCALE GENOMIC DNA]</scope>
    <source>
        <strain evidence="10">N6PO6</strain>
    </source>
</reference>
<dbReference type="GO" id="GO:0051082">
    <property type="term" value="F:unfolded protein binding"/>
    <property type="evidence" value="ECO:0007669"/>
    <property type="project" value="InterPro"/>
</dbReference>
<evidence type="ECO:0000256" key="8">
    <source>
        <dbReference type="RuleBase" id="RU003322"/>
    </source>
</evidence>
<dbReference type="PRINTS" id="PR00301">
    <property type="entry name" value="HEATSHOCK70"/>
</dbReference>
<dbReference type="SUPFAM" id="SSF53067">
    <property type="entry name" value="Actin-like ATPase domain"/>
    <property type="match status" value="2"/>
</dbReference>
<evidence type="ECO:0000313" key="10">
    <source>
        <dbReference type="Proteomes" id="UP000242222"/>
    </source>
</evidence>
<evidence type="ECO:0000256" key="4">
    <source>
        <dbReference type="ARBA" id="ARBA00022840"/>
    </source>
</evidence>
<dbReference type="PANTHER" id="PTHR19375">
    <property type="entry name" value="HEAT SHOCK PROTEIN 70KDA"/>
    <property type="match status" value="1"/>
</dbReference>
<dbReference type="GO" id="GO:0005524">
    <property type="term" value="F:ATP binding"/>
    <property type="evidence" value="ECO:0007669"/>
    <property type="project" value="UniProtKB-KW"/>
</dbReference>
<keyword evidence="4 7" id="KW-0067">ATP-binding</keyword>
<dbReference type="RefSeq" id="WP_092875988.1">
    <property type="nucleotide sequence ID" value="NZ_FOVC01000002.1"/>
</dbReference>
<dbReference type="InterPro" id="IPR018181">
    <property type="entry name" value="Heat_shock_70_CS"/>
</dbReference>
<dbReference type="PROSITE" id="PS00297">
    <property type="entry name" value="HSP70_1"/>
    <property type="match status" value="1"/>
</dbReference>
<evidence type="ECO:0000256" key="6">
    <source>
        <dbReference type="ARBA" id="ARBA00025329"/>
    </source>
</evidence>
<accession>A0A1I4WF29</accession>
<dbReference type="EMBL" id="FOVC01000002">
    <property type="protein sequence ID" value="SFN11963.1"/>
    <property type="molecule type" value="Genomic_DNA"/>
</dbReference>
<evidence type="ECO:0000256" key="1">
    <source>
        <dbReference type="ARBA" id="ARBA00007381"/>
    </source>
</evidence>
<dbReference type="NCBIfam" id="NF003520">
    <property type="entry name" value="PRK05183.1"/>
    <property type="match status" value="1"/>
</dbReference>
<evidence type="ECO:0000256" key="5">
    <source>
        <dbReference type="ARBA" id="ARBA00023186"/>
    </source>
</evidence>